<dbReference type="RefSeq" id="WP_183420752.1">
    <property type="nucleotide sequence ID" value="NZ_JACHXY010000003.1"/>
</dbReference>
<dbReference type="GO" id="GO:0030246">
    <property type="term" value="F:carbohydrate binding"/>
    <property type="evidence" value="ECO:0007669"/>
    <property type="project" value="InterPro"/>
</dbReference>
<name>A0A7W5CL91_9MICO</name>
<sequence>MSRATARKAGLMGELYGSTVDEVRRRTGSLAQVASVEASVRTDGPDAGTRRLRLIAGELEVELLPDRGLDIGQVRHRGVPLAWVSPTGWPRPGVGGFGASFGGGLVTTCGLLSFGPPSVDAEGEHPQHGRYSGLAASVTRAEVGDDAVVVEATVVEATVLGAHLELRRRVRLPFGAGRIELRDEITNRGSRAVEPMVLYHVNLGWPVVDAGSVLRSPAERVRARDAAAEAGWASWEEFPEPVAQYPEQVFAHELPADRPVAAEVISRSGLGIRISFDTAVLPGMFQWRVAQEGAVVLGVEPATAATILGRADARAGGLLRELGPGSAWELGLDIDVIRDGSVT</sequence>
<proteinExistence type="predicted"/>
<reference evidence="1 2" key="1">
    <citation type="submission" date="2020-08" db="EMBL/GenBank/DDBJ databases">
        <title>Genomic Encyclopedia of Type Strains, Phase III (KMG-III): the genomes of soil and plant-associated and newly described type strains.</title>
        <authorList>
            <person name="Whitman W."/>
        </authorList>
    </citation>
    <scope>NUCLEOTIDE SEQUENCE [LARGE SCALE GENOMIC DNA]</scope>
    <source>
        <strain evidence="1 2">CECT 8356</strain>
    </source>
</reference>
<accession>A0A7W5CL91</accession>
<protein>
    <recommendedName>
        <fullName evidence="3">Galactose mutarotase</fullName>
    </recommendedName>
</protein>
<dbReference type="InterPro" id="IPR014718">
    <property type="entry name" value="GH-type_carb-bd"/>
</dbReference>
<evidence type="ECO:0008006" key="3">
    <source>
        <dbReference type="Google" id="ProtNLM"/>
    </source>
</evidence>
<dbReference type="InterPro" id="IPR027839">
    <property type="entry name" value="DUF4432"/>
</dbReference>
<dbReference type="Proteomes" id="UP000543579">
    <property type="component" value="Unassembled WGS sequence"/>
</dbReference>
<gene>
    <name evidence="1" type="ORF">FHS07_003107</name>
</gene>
<dbReference type="CDD" id="cd09023">
    <property type="entry name" value="Aldose_epim_Ec_c4013"/>
    <property type="match status" value="1"/>
</dbReference>
<dbReference type="Gene3D" id="2.70.98.10">
    <property type="match status" value="1"/>
</dbReference>
<comment type="caution">
    <text evidence="1">The sequence shown here is derived from an EMBL/GenBank/DDBJ whole genome shotgun (WGS) entry which is preliminary data.</text>
</comment>
<dbReference type="EMBL" id="JACHXY010000003">
    <property type="protein sequence ID" value="MBB3159389.1"/>
    <property type="molecule type" value="Genomic_DNA"/>
</dbReference>
<organism evidence="1 2">
    <name type="scientific">Microbacterium proteolyticum</name>
    <dbReference type="NCBI Taxonomy" id="1572644"/>
    <lineage>
        <taxon>Bacteria</taxon>
        <taxon>Bacillati</taxon>
        <taxon>Actinomycetota</taxon>
        <taxon>Actinomycetes</taxon>
        <taxon>Micrococcales</taxon>
        <taxon>Microbacteriaceae</taxon>
        <taxon>Microbacterium</taxon>
    </lineage>
</organism>
<evidence type="ECO:0000313" key="1">
    <source>
        <dbReference type="EMBL" id="MBB3159389.1"/>
    </source>
</evidence>
<dbReference type="Pfam" id="PF14486">
    <property type="entry name" value="DUF4432"/>
    <property type="match status" value="1"/>
</dbReference>
<evidence type="ECO:0000313" key="2">
    <source>
        <dbReference type="Proteomes" id="UP000543579"/>
    </source>
</evidence>
<dbReference type="AlphaFoldDB" id="A0A7W5CL91"/>